<organism evidence="2 3">
    <name type="scientific">Candidatus Segetimicrobium genomatis</name>
    <dbReference type="NCBI Taxonomy" id="2569760"/>
    <lineage>
        <taxon>Bacteria</taxon>
        <taxon>Bacillati</taxon>
        <taxon>Candidatus Sysuimicrobiota</taxon>
        <taxon>Candidatus Sysuimicrobiia</taxon>
        <taxon>Candidatus Sysuimicrobiales</taxon>
        <taxon>Candidatus Segetimicrobiaceae</taxon>
        <taxon>Candidatus Segetimicrobium</taxon>
    </lineage>
</organism>
<evidence type="ECO:0000313" key="2">
    <source>
        <dbReference type="EMBL" id="TMI93591.1"/>
    </source>
</evidence>
<dbReference type="SUPFAM" id="SSF101790">
    <property type="entry name" value="Aminomethyltransferase beta-barrel domain"/>
    <property type="match status" value="1"/>
</dbReference>
<dbReference type="Gene3D" id="3.30.1360.120">
    <property type="entry name" value="Probable tRNA modification gtpase trme, domain 1"/>
    <property type="match status" value="1"/>
</dbReference>
<dbReference type="Proteomes" id="UP000318509">
    <property type="component" value="Unassembled WGS sequence"/>
</dbReference>
<dbReference type="EMBL" id="VBAK01000021">
    <property type="protein sequence ID" value="TMI93591.1"/>
    <property type="molecule type" value="Genomic_DNA"/>
</dbReference>
<evidence type="ECO:0000313" key="3">
    <source>
        <dbReference type="Proteomes" id="UP000318509"/>
    </source>
</evidence>
<gene>
    <name evidence="2" type="ORF">E6H00_01055</name>
</gene>
<sequence length="78" mass="8187">LLPVGGQIAPNPPPTLTEGYVTSSHLSPELAMPIALAMLKGGSQRTGEEVRVHHLRTSIAARVTQLPFVDPSGARVHG</sequence>
<dbReference type="AlphaFoldDB" id="A0A537KCV3"/>
<dbReference type="InterPro" id="IPR027266">
    <property type="entry name" value="TrmE/GcvT-like"/>
</dbReference>
<dbReference type="InterPro" id="IPR029043">
    <property type="entry name" value="GcvT/YgfZ_C"/>
</dbReference>
<dbReference type="InterPro" id="IPR013977">
    <property type="entry name" value="GcvT_C"/>
</dbReference>
<protein>
    <recommendedName>
        <fullName evidence="1">Aminomethyltransferase C-terminal domain-containing protein</fullName>
    </recommendedName>
</protein>
<comment type="caution">
    <text evidence="2">The sequence shown here is derived from an EMBL/GenBank/DDBJ whole genome shotgun (WGS) entry which is preliminary data.</text>
</comment>
<name>A0A537KCV3_9BACT</name>
<evidence type="ECO:0000259" key="1">
    <source>
        <dbReference type="Pfam" id="PF08669"/>
    </source>
</evidence>
<reference evidence="2 3" key="1">
    <citation type="journal article" date="2019" name="Nat. Microbiol.">
        <title>Mediterranean grassland soil C-N compound turnover is dependent on rainfall and depth, and is mediated by genomically divergent microorganisms.</title>
        <authorList>
            <person name="Diamond S."/>
            <person name="Andeer P.F."/>
            <person name="Li Z."/>
            <person name="Crits-Christoph A."/>
            <person name="Burstein D."/>
            <person name="Anantharaman K."/>
            <person name="Lane K.R."/>
            <person name="Thomas B.C."/>
            <person name="Pan C."/>
            <person name="Northen T.R."/>
            <person name="Banfield J.F."/>
        </authorList>
    </citation>
    <scope>NUCLEOTIDE SEQUENCE [LARGE SCALE GENOMIC DNA]</scope>
    <source>
        <strain evidence="2">NP_3</strain>
    </source>
</reference>
<feature type="domain" description="Aminomethyltransferase C-terminal" evidence="1">
    <location>
        <begin position="19"/>
        <end position="70"/>
    </location>
</feature>
<proteinExistence type="predicted"/>
<dbReference type="Pfam" id="PF08669">
    <property type="entry name" value="GCV_T_C"/>
    <property type="match status" value="1"/>
</dbReference>
<feature type="non-terminal residue" evidence="2">
    <location>
        <position position="1"/>
    </location>
</feature>
<accession>A0A537KCV3</accession>